<evidence type="ECO:0000256" key="2">
    <source>
        <dbReference type="ARBA" id="ARBA00004604"/>
    </source>
</evidence>
<dbReference type="InterPro" id="IPR024057">
    <property type="entry name" value="Nucleoplasmin_core_dom"/>
</dbReference>
<dbReference type="Gene3D" id="1.10.10.2100">
    <property type="match status" value="1"/>
</dbReference>
<dbReference type="PANTHER" id="PTHR22747:SF28">
    <property type="entry name" value="NUCLEOPHOSMIN"/>
    <property type="match status" value="1"/>
</dbReference>
<name>A0A2K5ZMR9_MANLE</name>
<dbReference type="GO" id="GO:0005737">
    <property type="term" value="C:cytoplasm"/>
    <property type="evidence" value="ECO:0007669"/>
    <property type="project" value="UniProtKB-SubCell"/>
</dbReference>
<dbReference type="Pfam" id="PF16276">
    <property type="entry name" value="NPM1-C"/>
    <property type="match status" value="1"/>
</dbReference>
<dbReference type="GO" id="GO:0003723">
    <property type="term" value="F:RNA binding"/>
    <property type="evidence" value="ECO:0007669"/>
    <property type="project" value="UniProtKB-KW"/>
</dbReference>
<dbReference type="AlphaFoldDB" id="A0A2K5ZMR9"/>
<dbReference type="Ensembl" id="ENSMLET00000052623.1">
    <property type="protein sequence ID" value="ENSMLEP00000029068.1"/>
    <property type="gene ID" value="ENSMLEG00000038707.1"/>
</dbReference>
<dbReference type="STRING" id="9568.ENSMLEP00000029068"/>
<evidence type="ECO:0000256" key="5">
    <source>
        <dbReference type="ARBA" id="ARBA00020749"/>
    </source>
</evidence>
<evidence type="ECO:0000256" key="13">
    <source>
        <dbReference type="ARBA" id="ARBA00081247"/>
    </source>
</evidence>
<proteinExistence type="inferred from homology"/>
<comment type="similarity">
    <text evidence="4">Belongs to the nucleoplasmin family.</text>
</comment>
<reference evidence="17" key="1">
    <citation type="submission" date="2025-08" db="UniProtKB">
        <authorList>
            <consortium name="Ensembl"/>
        </authorList>
    </citation>
    <scope>IDENTIFICATION</scope>
</reference>
<feature type="region of interest" description="Disordered" evidence="14">
    <location>
        <begin position="156"/>
        <end position="263"/>
    </location>
</feature>
<protein>
    <recommendedName>
        <fullName evidence="5">Nucleophosmin</fullName>
    </recommendedName>
    <alternativeName>
        <fullName evidence="13">Nucleolar phosphoprotein B23</fullName>
    </alternativeName>
    <alternativeName>
        <fullName evidence="11">Nucleolar protein NO38</fullName>
    </alternativeName>
    <alternativeName>
        <fullName evidence="12">Numatrin</fullName>
    </alternativeName>
</protein>
<evidence type="ECO:0000256" key="12">
    <source>
        <dbReference type="ARBA" id="ARBA00079743"/>
    </source>
</evidence>
<dbReference type="GO" id="GO:0005730">
    <property type="term" value="C:nucleolus"/>
    <property type="evidence" value="ECO:0007669"/>
    <property type="project" value="UniProtKB-SubCell"/>
</dbReference>
<evidence type="ECO:0000313" key="17">
    <source>
        <dbReference type="Ensembl" id="ENSMLEP00000029068.1"/>
    </source>
</evidence>
<keyword evidence="7" id="KW-0597">Phosphoprotein</keyword>
<evidence type="ECO:0000256" key="1">
    <source>
        <dbReference type="ARBA" id="ARBA00004496"/>
    </source>
</evidence>
<feature type="compositionally biased region" description="Basic and acidic residues" evidence="14">
    <location>
        <begin position="241"/>
        <end position="253"/>
    </location>
</feature>
<comment type="subcellular location">
    <subcellularLocation>
        <location evidence="1">Cytoplasm</location>
    </subcellularLocation>
    <subcellularLocation>
        <location evidence="2">Nucleus</location>
        <location evidence="2">Nucleolus</location>
    </subcellularLocation>
    <subcellularLocation>
        <location evidence="3">Nucleus</location>
        <location evidence="3">Nucleoplasm</location>
    </subcellularLocation>
</comment>
<evidence type="ECO:0000313" key="18">
    <source>
        <dbReference type="Proteomes" id="UP000233140"/>
    </source>
</evidence>
<accession>A0A2K5ZMR9</accession>
<dbReference type="GO" id="GO:0010824">
    <property type="term" value="P:regulation of centrosome duplication"/>
    <property type="evidence" value="ECO:0007669"/>
    <property type="project" value="TreeGrafter"/>
</dbReference>
<dbReference type="FunFam" id="2.60.120.340:FF:000001">
    <property type="entry name" value="Nucleophosmin 1"/>
    <property type="match status" value="1"/>
</dbReference>
<evidence type="ECO:0000256" key="6">
    <source>
        <dbReference type="ARBA" id="ARBA00022490"/>
    </source>
</evidence>
<feature type="compositionally biased region" description="Acidic residues" evidence="14">
    <location>
        <begin position="198"/>
        <end position="219"/>
    </location>
</feature>
<dbReference type="InterPro" id="IPR036824">
    <property type="entry name" value="Nucleoplasmin_core_dom_sf"/>
</dbReference>
<feature type="domain" description="Nucleophosmin C-terminal" evidence="16">
    <location>
        <begin position="263"/>
        <end position="310"/>
    </location>
</feature>
<dbReference type="GO" id="GO:0005654">
    <property type="term" value="C:nucleoplasm"/>
    <property type="evidence" value="ECO:0007669"/>
    <property type="project" value="UniProtKB-SubCell"/>
</dbReference>
<evidence type="ECO:0000256" key="14">
    <source>
        <dbReference type="SAM" id="MobiDB-lite"/>
    </source>
</evidence>
<dbReference type="GO" id="GO:0043066">
    <property type="term" value="P:negative regulation of apoptotic process"/>
    <property type="evidence" value="ECO:0007669"/>
    <property type="project" value="UniProtKB-ARBA"/>
</dbReference>
<dbReference type="GO" id="GO:0006338">
    <property type="term" value="P:chromatin remodeling"/>
    <property type="evidence" value="ECO:0007669"/>
    <property type="project" value="TreeGrafter"/>
</dbReference>
<dbReference type="GO" id="GO:0000056">
    <property type="term" value="P:ribosomal small subunit export from nucleus"/>
    <property type="evidence" value="ECO:0007669"/>
    <property type="project" value="TreeGrafter"/>
</dbReference>
<evidence type="ECO:0000256" key="7">
    <source>
        <dbReference type="ARBA" id="ARBA00022553"/>
    </source>
</evidence>
<keyword evidence="8" id="KW-0694">RNA-binding</keyword>
<dbReference type="GO" id="GO:1990904">
    <property type="term" value="C:ribonucleoprotein complex"/>
    <property type="evidence" value="ECO:0007669"/>
    <property type="project" value="TreeGrafter"/>
</dbReference>
<keyword evidence="9" id="KW-0143">Chaperone</keyword>
<dbReference type="InterPro" id="IPR032569">
    <property type="entry name" value="NPM1_C"/>
</dbReference>
<keyword evidence="10" id="KW-0539">Nucleus</keyword>
<evidence type="ECO:0000259" key="15">
    <source>
        <dbReference type="Pfam" id="PF03066"/>
    </source>
</evidence>
<feature type="compositionally biased region" description="Polar residues" evidence="14">
    <location>
        <begin position="224"/>
        <end position="240"/>
    </location>
</feature>
<keyword evidence="18" id="KW-1185">Reference proteome</keyword>
<dbReference type="PANTHER" id="PTHR22747">
    <property type="entry name" value="NUCLEOPLASMIN"/>
    <property type="match status" value="1"/>
</dbReference>
<feature type="domain" description="Nucleoplasmin core" evidence="15">
    <location>
        <begin position="55"/>
        <end position="154"/>
    </location>
</feature>
<dbReference type="OMA" id="PMAPQTF"/>
<dbReference type="FunFam" id="1.10.10.2100:FF:000001">
    <property type="entry name" value="Nucleophosmin 1"/>
    <property type="match status" value="1"/>
</dbReference>
<keyword evidence="6" id="KW-0963">Cytoplasm</keyword>
<evidence type="ECO:0000259" key="16">
    <source>
        <dbReference type="Pfam" id="PF16276"/>
    </source>
</evidence>
<evidence type="ECO:0000256" key="10">
    <source>
        <dbReference type="ARBA" id="ARBA00023242"/>
    </source>
</evidence>
<dbReference type="GO" id="GO:0042393">
    <property type="term" value="F:histone binding"/>
    <property type="evidence" value="ECO:0007669"/>
    <property type="project" value="TreeGrafter"/>
</dbReference>
<evidence type="ECO:0000256" key="9">
    <source>
        <dbReference type="ARBA" id="ARBA00023186"/>
    </source>
</evidence>
<feature type="compositionally biased region" description="Acidic residues" evidence="14">
    <location>
        <begin position="156"/>
        <end position="169"/>
    </location>
</feature>
<dbReference type="GO" id="GO:0042273">
    <property type="term" value="P:ribosomal large subunit biogenesis"/>
    <property type="evidence" value="ECO:0007669"/>
    <property type="project" value="TreeGrafter"/>
</dbReference>
<sequence>MHTEHSWYDSVLRGCSVGQRWFISVRLLSHRSACRHLIEDAMDVDMSPPRPQNSLFGCELKADKDDHFKVDNDENEHQLCLRTVSLGAGAKDELYVVEAEAMNYEGSPIQVTLATLKMSAVPTVSLGGFEITPPVVLRLKRGSGPVHISGQHLVAVEEDAESEDEEEEDVKLLSISGKRSAPGSGSKVPQKKVKLAAAEDDDEDNDDEEDDDFDDEEAEEKAPKSNQNGKDSKPSSTPRSKGQESFKKQEKIPKTPKRPSSVEDIKAKMQASIEKGGFLRRVEAKFINYVKNCLCMTEQEAIQDLWQWRNLNNLLKIFRLISFL</sequence>
<evidence type="ECO:0000256" key="8">
    <source>
        <dbReference type="ARBA" id="ARBA00022884"/>
    </source>
</evidence>
<dbReference type="Pfam" id="PF03066">
    <property type="entry name" value="Nucleoplasmin"/>
    <property type="match status" value="1"/>
</dbReference>
<dbReference type="Gene3D" id="2.60.120.340">
    <property type="entry name" value="Nucleoplasmin core domain"/>
    <property type="match status" value="1"/>
</dbReference>
<dbReference type="InterPro" id="IPR004301">
    <property type="entry name" value="Nucleoplasmin"/>
</dbReference>
<evidence type="ECO:0000256" key="4">
    <source>
        <dbReference type="ARBA" id="ARBA00010744"/>
    </source>
</evidence>
<dbReference type="GO" id="GO:0045944">
    <property type="term" value="P:positive regulation of transcription by RNA polymerase II"/>
    <property type="evidence" value="ECO:0007669"/>
    <property type="project" value="TreeGrafter"/>
</dbReference>
<dbReference type="GO" id="GO:0042127">
    <property type="term" value="P:regulation of cell population proliferation"/>
    <property type="evidence" value="ECO:0007669"/>
    <property type="project" value="UniProtKB-ARBA"/>
</dbReference>
<dbReference type="GO" id="GO:0042802">
    <property type="term" value="F:identical protein binding"/>
    <property type="evidence" value="ECO:0007669"/>
    <property type="project" value="UniProtKB-ARBA"/>
</dbReference>
<dbReference type="GO" id="GO:0000055">
    <property type="term" value="P:ribosomal large subunit export from nucleus"/>
    <property type="evidence" value="ECO:0007669"/>
    <property type="project" value="TreeGrafter"/>
</dbReference>
<evidence type="ECO:0000256" key="11">
    <source>
        <dbReference type="ARBA" id="ARBA00077422"/>
    </source>
</evidence>
<reference evidence="17" key="2">
    <citation type="submission" date="2025-09" db="UniProtKB">
        <authorList>
            <consortium name="Ensembl"/>
        </authorList>
    </citation>
    <scope>IDENTIFICATION</scope>
</reference>
<dbReference type="Proteomes" id="UP000233140">
    <property type="component" value="Unassembled WGS sequence"/>
</dbReference>
<dbReference type="SUPFAM" id="SSF69203">
    <property type="entry name" value="Nucleoplasmin-like core domain"/>
    <property type="match status" value="1"/>
</dbReference>
<evidence type="ECO:0000256" key="3">
    <source>
        <dbReference type="ARBA" id="ARBA00004642"/>
    </source>
</evidence>
<organism evidence="17 18">
    <name type="scientific">Mandrillus leucophaeus</name>
    <name type="common">Drill</name>
    <name type="synonym">Papio leucophaeus</name>
    <dbReference type="NCBI Taxonomy" id="9568"/>
    <lineage>
        <taxon>Eukaryota</taxon>
        <taxon>Metazoa</taxon>
        <taxon>Chordata</taxon>
        <taxon>Craniata</taxon>
        <taxon>Vertebrata</taxon>
        <taxon>Euteleostomi</taxon>
        <taxon>Mammalia</taxon>
        <taxon>Eutheria</taxon>
        <taxon>Euarchontoglires</taxon>
        <taxon>Primates</taxon>
        <taxon>Haplorrhini</taxon>
        <taxon>Catarrhini</taxon>
        <taxon>Cercopithecidae</taxon>
        <taxon>Cercopithecinae</taxon>
        <taxon>Mandrillus</taxon>
    </lineage>
</organism>
<dbReference type="GO" id="GO:0003682">
    <property type="term" value="F:chromatin binding"/>
    <property type="evidence" value="ECO:0007669"/>
    <property type="project" value="TreeGrafter"/>
</dbReference>
<dbReference type="GeneTree" id="ENSGT00940000153052"/>
<dbReference type="GO" id="GO:0005813">
    <property type="term" value="C:centrosome"/>
    <property type="evidence" value="ECO:0007669"/>
    <property type="project" value="TreeGrafter"/>
</dbReference>
<dbReference type="GO" id="GO:0042274">
    <property type="term" value="P:ribosomal small subunit biogenesis"/>
    <property type="evidence" value="ECO:0007669"/>
    <property type="project" value="TreeGrafter"/>
</dbReference>